<dbReference type="GO" id="GO:0016323">
    <property type="term" value="C:basolateral plasma membrane"/>
    <property type="evidence" value="ECO:0007669"/>
    <property type="project" value="UniProtKB-SubCell"/>
</dbReference>
<evidence type="ECO:0000256" key="7">
    <source>
        <dbReference type="ARBA" id="ARBA00023065"/>
    </source>
</evidence>
<feature type="transmembrane region" description="Helical" evidence="26">
    <location>
        <begin position="189"/>
        <end position="209"/>
    </location>
</feature>
<keyword evidence="3" id="KW-0813">Transport</keyword>
<feature type="transmembrane region" description="Helical" evidence="26">
    <location>
        <begin position="33"/>
        <end position="56"/>
    </location>
</feature>
<evidence type="ECO:0000256" key="10">
    <source>
        <dbReference type="ARBA" id="ARBA00034696"/>
    </source>
</evidence>
<comment type="catalytic activity">
    <reaction evidence="13">
        <text>L-histidyl-L-proline diketopiperazine(in) = L-histidyl-L-proline diketopiperazine(out)</text>
        <dbReference type="Rhea" id="RHEA:74787"/>
        <dbReference type="ChEBI" id="CHEBI:90039"/>
    </reaction>
</comment>
<dbReference type="InterPro" id="IPR020846">
    <property type="entry name" value="MFS_dom"/>
</dbReference>
<evidence type="ECO:0000256" key="16">
    <source>
        <dbReference type="ARBA" id="ARBA00036470"/>
    </source>
</evidence>
<keyword evidence="5 26" id="KW-0812">Transmembrane</keyword>
<evidence type="ECO:0000256" key="4">
    <source>
        <dbReference type="ARBA" id="ARBA00022475"/>
    </source>
</evidence>
<evidence type="ECO:0000256" key="25">
    <source>
        <dbReference type="SAM" id="MobiDB-lite"/>
    </source>
</evidence>
<comment type="catalytic activity">
    <reaction evidence="23">
        <text>prostaglandin F2alpha(out) = prostaglandin F2alpha(in)</text>
        <dbReference type="Rhea" id="RHEA:50988"/>
        <dbReference type="ChEBI" id="CHEBI:57404"/>
    </reaction>
</comment>
<feature type="region of interest" description="Disordered" evidence="25">
    <location>
        <begin position="586"/>
        <end position="608"/>
    </location>
</feature>
<dbReference type="PANTHER" id="PTHR24064">
    <property type="entry name" value="SOLUTE CARRIER FAMILY 22 MEMBER"/>
    <property type="match status" value="1"/>
</dbReference>
<evidence type="ECO:0000256" key="24">
    <source>
        <dbReference type="ARBA" id="ARBA00037001"/>
    </source>
</evidence>
<feature type="non-terminal residue" evidence="28">
    <location>
        <position position="1"/>
    </location>
</feature>
<evidence type="ECO:0000256" key="20">
    <source>
        <dbReference type="ARBA" id="ARBA00036754"/>
    </source>
</evidence>
<feature type="transmembrane region" description="Helical" evidence="26">
    <location>
        <begin position="387"/>
        <end position="407"/>
    </location>
</feature>
<evidence type="ECO:0000313" key="28">
    <source>
        <dbReference type="EMBL" id="TKC50016.1"/>
    </source>
</evidence>
<evidence type="ECO:0000256" key="13">
    <source>
        <dbReference type="ARBA" id="ARBA00035901"/>
    </source>
</evidence>
<evidence type="ECO:0000256" key="22">
    <source>
        <dbReference type="ARBA" id="ARBA00036839"/>
    </source>
</evidence>
<evidence type="ECO:0000256" key="23">
    <source>
        <dbReference type="ARBA" id="ARBA00036978"/>
    </source>
</evidence>
<comment type="caution">
    <text evidence="28">The sequence shown here is derived from an EMBL/GenBank/DDBJ whole genome shotgun (WGS) entry which is preliminary data.</text>
</comment>
<evidence type="ECO:0000256" key="3">
    <source>
        <dbReference type="ARBA" id="ARBA00022448"/>
    </source>
</evidence>
<comment type="catalytic activity">
    <reaction evidence="20">
        <text>guanidine(out) = guanidine(in)</text>
        <dbReference type="Rhea" id="RHEA:73883"/>
        <dbReference type="ChEBI" id="CHEBI:30087"/>
    </reaction>
</comment>
<comment type="catalytic activity">
    <reaction evidence="19">
        <text>(R)-salsolinol(in) = (R)-salsolinol(out)</text>
        <dbReference type="Rhea" id="RHEA:74791"/>
        <dbReference type="ChEBI" id="CHEBI:194082"/>
    </reaction>
</comment>
<evidence type="ECO:0000256" key="8">
    <source>
        <dbReference type="ARBA" id="ARBA00023136"/>
    </source>
</evidence>
<dbReference type="InterPro" id="IPR004749">
    <property type="entry name" value="Orgcat_transp/SVOP"/>
</dbReference>
<comment type="catalytic activity">
    <reaction evidence="14">
        <text>putrescine(out) = putrescine(in)</text>
        <dbReference type="Rhea" id="RHEA:72135"/>
        <dbReference type="ChEBI" id="CHEBI:326268"/>
    </reaction>
</comment>
<feature type="transmembrane region" description="Helical" evidence="26">
    <location>
        <begin position="215"/>
        <end position="236"/>
    </location>
</feature>
<dbReference type="Pfam" id="PF00083">
    <property type="entry name" value="Sugar_tr"/>
    <property type="match status" value="1"/>
</dbReference>
<proteinExistence type="inferred from homology"/>
<dbReference type="Gene3D" id="1.20.1250.20">
    <property type="entry name" value="MFS general substrate transporter like domains"/>
    <property type="match status" value="1"/>
</dbReference>
<feature type="transmembrane region" description="Helical" evidence="26">
    <location>
        <begin position="414"/>
        <end position="435"/>
    </location>
</feature>
<dbReference type="NCBIfam" id="TIGR00898">
    <property type="entry name" value="2A0119"/>
    <property type="match status" value="1"/>
</dbReference>
<evidence type="ECO:0000256" key="17">
    <source>
        <dbReference type="ARBA" id="ARBA00036483"/>
    </source>
</evidence>
<evidence type="ECO:0000256" key="21">
    <source>
        <dbReference type="ARBA" id="ARBA00036778"/>
    </source>
</evidence>
<comment type="subcellular location">
    <subcellularLocation>
        <location evidence="10">Basal cell membrane</location>
        <topology evidence="10">Multi-pass membrane protein</topology>
    </subcellularLocation>
    <subcellularLocation>
        <location evidence="1">Basolateral cell membrane</location>
        <topology evidence="1">Multi-pass membrane protein</topology>
    </subcellularLocation>
</comment>
<evidence type="ECO:0000256" key="1">
    <source>
        <dbReference type="ARBA" id="ARBA00004554"/>
    </source>
</evidence>
<comment type="catalytic activity">
    <reaction evidence="16">
        <text>serotonin(out) = serotonin(in)</text>
        <dbReference type="Rhea" id="RHEA:73867"/>
        <dbReference type="ChEBI" id="CHEBI:350546"/>
    </reaction>
</comment>
<feature type="transmembrane region" description="Helical" evidence="26">
    <location>
        <begin position="275"/>
        <end position="294"/>
    </location>
</feature>
<comment type="catalytic activity">
    <reaction evidence="24">
        <text>histamine(out) = histamine(in)</text>
        <dbReference type="Rhea" id="RHEA:73879"/>
        <dbReference type="ChEBI" id="CHEBI:58432"/>
    </reaction>
</comment>
<evidence type="ECO:0000256" key="2">
    <source>
        <dbReference type="ARBA" id="ARBA00009203"/>
    </source>
</evidence>
<dbReference type="PROSITE" id="PS50850">
    <property type="entry name" value="MFS"/>
    <property type="match status" value="1"/>
</dbReference>
<dbReference type="PROSITE" id="PS00216">
    <property type="entry name" value="SUGAR_TRANSPORT_1"/>
    <property type="match status" value="1"/>
</dbReference>
<feature type="transmembrane region" description="Helical" evidence="26">
    <location>
        <begin position="361"/>
        <end position="381"/>
    </location>
</feature>
<keyword evidence="9" id="KW-0325">Glycoprotein</keyword>
<dbReference type="GO" id="GO:0042910">
    <property type="term" value="F:xenobiotic transmembrane transporter activity"/>
    <property type="evidence" value="ECO:0007669"/>
    <property type="project" value="UniProtKB-ARBA"/>
</dbReference>
<evidence type="ECO:0000256" key="18">
    <source>
        <dbReference type="ARBA" id="ARBA00036490"/>
    </source>
</evidence>
<dbReference type="EMBL" id="RWIC01000097">
    <property type="protein sequence ID" value="TKC50016.1"/>
    <property type="molecule type" value="Genomic_DNA"/>
</dbReference>
<dbReference type="GO" id="GO:0006811">
    <property type="term" value="P:monoatomic ion transport"/>
    <property type="evidence" value="ECO:0007669"/>
    <property type="project" value="UniProtKB-KW"/>
</dbReference>
<feature type="transmembrane region" description="Helical" evidence="26">
    <location>
        <begin position="441"/>
        <end position="464"/>
    </location>
</feature>
<dbReference type="InterPro" id="IPR005828">
    <property type="entry name" value="MFS_sugar_transport-like"/>
</dbReference>
<comment type="similarity">
    <text evidence="2">Belongs to the major facilitator (TC 2.A.1) superfamily. Organic cation transporter (TC 2.A.1.19) family.</text>
</comment>
<dbReference type="AlphaFoldDB" id="A0A4U1FLX1"/>
<evidence type="ECO:0000256" key="6">
    <source>
        <dbReference type="ARBA" id="ARBA00022989"/>
    </source>
</evidence>
<feature type="transmembrane region" description="Helical" evidence="26">
    <location>
        <begin position="476"/>
        <end position="500"/>
    </location>
</feature>
<dbReference type="FunFam" id="1.20.1250.20:FF:000148">
    <property type="entry name" value="Solute carrier family 22 member 2"/>
    <property type="match status" value="1"/>
</dbReference>
<accession>A0A4U1FLX1</accession>
<comment type="catalytic activity">
    <reaction evidence="11">
        <text>1-methylnicotinamide(out) = 1-methylnicotinamide(in)</text>
        <dbReference type="Rhea" id="RHEA:73859"/>
        <dbReference type="ChEBI" id="CHEBI:16797"/>
    </reaction>
</comment>
<organism evidence="28 29">
    <name type="scientific">Monodon monoceros</name>
    <name type="common">Narwhal</name>
    <name type="synonym">Ceratodon monodon</name>
    <dbReference type="NCBI Taxonomy" id="40151"/>
    <lineage>
        <taxon>Eukaryota</taxon>
        <taxon>Metazoa</taxon>
        <taxon>Chordata</taxon>
        <taxon>Craniata</taxon>
        <taxon>Vertebrata</taxon>
        <taxon>Euteleostomi</taxon>
        <taxon>Mammalia</taxon>
        <taxon>Eutheria</taxon>
        <taxon>Laurasiatheria</taxon>
        <taxon>Artiodactyla</taxon>
        <taxon>Whippomorpha</taxon>
        <taxon>Cetacea</taxon>
        <taxon>Odontoceti</taxon>
        <taxon>Monodontidae</taxon>
        <taxon>Monodon</taxon>
    </lineage>
</organism>
<keyword evidence="6 26" id="KW-1133">Transmembrane helix</keyword>
<evidence type="ECO:0000256" key="11">
    <source>
        <dbReference type="ARBA" id="ARBA00035834"/>
    </source>
</evidence>
<comment type="catalytic activity">
    <reaction evidence="18">
        <text>spermidine(in) = spermidine(out)</text>
        <dbReference type="Rhea" id="RHEA:35039"/>
        <dbReference type="ChEBI" id="CHEBI:57834"/>
    </reaction>
</comment>
<evidence type="ECO:0000256" key="14">
    <source>
        <dbReference type="ARBA" id="ARBA00035928"/>
    </source>
</evidence>
<evidence type="ECO:0000313" key="29">
    <source>
        <dbReference type="Proteomes" id="UP000308365"/>
    </source>
</evidence>
<dbReference type="Proteomes" id="UP000308365">
    <property type="component" value="Unassembled WGS sequence"/>
</dbReference>
<keyword evidence="4" id="KW-1003">Cell membrane</keyword>
<reference evidence="29" key="1">
    <citation type="journal article" date="2019" name="IScience">
        <title>Narwhal Genome Reveals Long-Term Low Genetic Diversity despite Current Large Abundance Size.</title>
        <authorList>
            <person name="Westbury M.V."/>
            <person name="Petersen B."/>
            <person name="Garde E."/>
            <person name="Heide-Jorgensen M.P."/>
            <person name="Lorenzen E.D."/>
        </authorList>
    </citation>
    <scope>NUCLEOTIDE SEQUENCE [LARGE SCALE GENOMIC DNA]</scope>
</reference>
<evidence type="ECO:0000256" key="5">
    <source>
        <dbReference type="ARBA" id="ARBA00022692"/>
    </source>
</evidence>
<protein>
    <recommendedName>
        <fullName evidence="27">Major facilitator superfamily (MFS) profile domain-containing protein</fullName>
    </recommendedName>
</protein>
<feature type="compositionally biased region" description="Polar residues" evidence="25">
    <location>
        <begin position="586"/>
        <end position="595"/>
    </location>
</feature>
<feature type="domain" description="Major facilitator superfamily (MFS) profile" evidence="27">
    <location>
        <begin position="117"/>
        <end position="565"/>
    </location>
</feature>
<dbReference type="InterPro" id="IPR005829">
    <property type="entry name" value="Sugar_transporter_CS"/>
</dbReference>
<feature type="transmembrane region" description="Helical" evidence="26">
    <location>
        <begin position="248"/>
        <end position="269"/>
    </location>
</feature>
<evidence type="ECO:0000259" key="27">
    <source>
        <dbReference type="PROSITE" id="PS50850"/>
    </source>
</evidence>
<comment type="catalytic activity">
    <reaction evidence="15">
        <text>prostaglandin E2(out) = prostaglandin E2(in)</text>
        <dbReference type="Rhea" id="RHEA:50984"/>
        <dbReference type="ChEBI" id="CHEBI:606564"/>
    </reaction>
</comment>
<comment type="catalytic activity">
    <reaction evidence="12">
        <text>(R)-adrenaline(out) = (R)-adrenaline(in)</text>
        <dbReference type="Rhea" id="RHEA:73875"/>
        <dbReference type="ChEBI" id="CHEBI:71406"/>
    </reaction>
</comment>
<keyword evidence="8 26" id="KW-0472">Membrane</keyword>
<sequence>RSGQSYEGGASAMLTMDDALEQVGEFGWFQKQAFLTLCLLSAAFAPIYVGIVFLAFTPDHRCRSPGVPELSRRCGWSLAEELNYTVPGPGPEGQAFPRQCRRYEVDWNQSALGCVDPLAGLAANSSLLPLGPCRYGWVYDTPGSSVVTEFNLVCDDSWKVDLFQSCVNVGFFLGSLGAGYIADRFGRKVCLLATTLISAILGVLTAVAPDYTSLLLFRLGQGLVSKGSWTAGYTLITEFVSLGYRRTVAILYQVAFTVGLVLLSGLAYAVPHWRWLQLAVSLPTFLLPLCYWFVPESPRWLLSQKRNTQAVKIMDHIAQKNGKLPPADLKMLSLKEDVTEKLSPSFVDLFRTPHLRKHTFILMYLWLTSSVLYQGLIMHMGVTGGNLYLDFFYSALVEFPAAFIILVTIERFGCLCPLAGSNLVVGAACFLMIFISHDLHWLNIVVACAGRMGITLAFQMVCLVNAELYPTFLRNLGVMVCSSLCDLGGVITPFLVFRLMEAYHSFCLVRLRETFIIPCFQLSVNTRELFDEQMVPPSESALGLVAGGMTLLLPETKGVALPETIKDAENLRRKAKPKENKIYLQVQTSEFNSQAPERDAPLGTGWQR</sequence>
<comment type="catalytic activity">
    <reaction evidence="17">
        <text>dopamine(out) = dopamine(in)</text>
        <dbReference type="Rhea" id="RHEA:73863"/>
        <dbReference type="ChEBI" id="CHEBI:59905"/>
    </reaction>
</comment>
<evidence type="ECO:0000256" key="19">
    <source>
        <dbReference type="ARBA" id="ARBA00036661"/>
    </source>
</evidence>
<keyword evidence="7" id="KW-0406">Ion transport</keyword>
<dbReference type="SUPFAM" id="SSF103473">
    <property type="entry name" value="MFS general substrate transporter"/>
    <property type="match status" value="1"/>
</dbReference>
<comment type="catalytic activity">
    <reaction evidence="22">
        <text>thiamine(in) = thiamine(out)</text>
        <dbReference type="Rhea" id="RHEA:34919"/>
        <dbReference type="ChEBI" id="CHEBI:18385"/>
    </reaction>
</comment>
<comment type="catalytic activity">
    <reaction evidence="21">
        <text>acetylcholine(in) = acetylcholine(out)</text>
        <dbReference type="Rhea" id="RHEA:74663"/>
        <dbReference type="ChEBI" id="CHEBI:15355"/>
    </reaction>
</comment>
<name>A0A4U1FLX1_MONMO</name>
<dbReference type="InterPro" id="IPR036259">
    <property type="entry name" value="MFS_trans_sf"/>
</dbReference>
<evidence type="ECO:0000256" key="9">
    <source>
        <dbReference type="ARBA" id="ARBA00023180"/>
    </source>
</evidence>
<gene>
    <name evidence="28" type="ORF">EI555_012379</name>
</gene>
<evidence type="ECO:0000256" key="26">
    <source>
        <dbReference type="SAM" id="Phobius"/>
    </source>
</evidence>
<evidence type="ECO:0000256" key="15">
    <source>
        <dbReference type="ARBA" id="ARBA00036345"/>
    </source>
</evidence>
<evidence type="ECO:0000256" key="12">
    <source>
        <dbReference type="ARBA" id="ARBA00035897"/>
    </source>
</evidence>